<evidence type="ECO:0000313" key="3">
    <source>
        <dbReference type="EMBL" id="VFJ14971.1"/>
    </source>
</evidence>
<dbReference type="GeneID" id="39421798"/>
<accession>A0A484IG36</accession>
<dbReference type="SUPFAM" id="SSF51735">
    <property type="entry name" value="NAD(P)-binding Rossmann-fold domains"/>
    <property type="match status" value="1"/>
</dbReference>
<dbReference type="KEGG" id="nfn:NFRAN_2649"/>
<evidence type="ECO:0000259" key="2">
    <source>
        <dbReference type="Pfam" id="PF03807"/>
    </source>
</evidence>
<dbReference type="InterPro" id="IPR051267">
    <property type="entry name" value="STEAP_metalloreductase"/>
</dbReference>
<evidence type="ECO:0000256" key="1">
    <source>
        <dbReference type="ARBA" id="ARBA00023002"/>
    </source>
</evidence>
<dbReference type="Pfam" id="PF03807">
    <property type="entry name" value="F420_oxidored"/>
    <property type="match status" value="1"/>
</dbReference>
<dbReference type="PANTHER" id="PTHR14239">
    <property type="entry name" value="DUDULIN-RELATED"/>
    <property type="match status" value="1"/>
</dbReference>
<dbReference type="InterPro" id="IPR028939">
    <property type="entry name" value="P5C_Rdtase_cat_N"/>
</dbReference>
<proteinExistence type="predicted"/>
<dbReference type="EMBL" id="LR216287">
    <property type="protein sequence ID" value="VFJ14971.1"/>
    <property type="molecule type" value="Genomic_DNA"/>
</dbReference>
<dbReference type="InterPro" id="IPR036291">
    <property type="entry name" value="NAD(P)-bd_dom_sf"/>
</dbReference>
<dbReference type="OrthoDB" id="8635at2157"/>
<dbReference type="Proteomes" id="UP000294299">
    <property type="component" value="Chromosome NFRAN"/>
</dbReference>
<protein>
    <submittedName>
        <fullName evidence="3">NADP oxidoreductase coenzyme F420-dependent</fullName>
    </submittedName>
</protein>
<dbReference type="AlphaFoldDB" id="A0A484IG36"/>
<keyword evidence="1" id="KW-0560">Oxidoreductase</keyword>
<keyword evidence="4" id="KW-1185">Reference proteome</keyword>
<organism evidence="3 4">
    <name type="scientific">Candidatus Nitrosocosmicus franklandianus</name>
    <dbReference type="NCBI Taxonomy" id="1798806"/>
    <lineage>
        <taxon>Archaea</taxon>
        <taxon>Nitrososphaerota</taxon>
        <taxon>Nitrososphaeria</taxon>
        <taxon>Nitrososphaerales</taxon>
        <taxon>Nitrososphaeraceae</taxon>
        <taxon>Candidatus Nitrosocosmicus</taxon>
    </lineage>
</organism>
<dbReference type="GO" id="GO:0016491">
    <property type="term" value="F:oxidoreductase activity"/>
    <property type="evidence" value="ECO:0007669"/>
    <property type="project" value="UniProtKB-KW"/>
</dbReference>
<reference evidence="3 4" key="1">
    <citation type="submission" date="2019-02" db="EMBL/GenBank/DDBJ databases">
        <authorList>
            <person name="Lehtovirta-Morley E L."/>
        </authorList>
    </citation>
    <scope>NUCLEOTIDE SEQUENCE [LARGE SCALE GENOMIC DNA]</scope>
    <source>
        <strain evidence="3">NFRAN1</strain>
    </source>
</reference>
<sequence length="217" mass="23672">MKIGIIGSGEVGCRLGSGCIDLGHHVMIGTRNPEKKEIQSWLQEATNKDKAFVGTFAEASAFGDLIIIATLWSGTENAIDLAIPTNFKDKIVVDTTNPLDFTDNSSPRLSIGFDKSAGEIIQSILSDSFVVKAFNIIGNPHMIRPDFPCGPPTMFICGNSQDAKNKVIEILTKPFGWETIDLGGIDQSRLLEPLAMIWINYYIKSGSGNHAFKLLKK</sequence>
<evidence type="ECO:0000313" key="4">
    <source>
        <dbReference type="Proteomes" id="UP000294299"/>
    </source>
</evidence>
<name>A0A484IG36_9ARCH</name>
<dbReference type="Gene3D" id="3.40.50.720">
    <property type="entry name" value="NAD(P)-binding Rossmann-like Domain"/>
    <property type="match status" value="1"/>
</dbReference>
<feature type="domain" description="Pyrroline-5-carboxylate reductase catalytic N-terminal" evidence="2">
    <location>
        <begin position="2"/>
        <end position="98"/>
    </location>
</feature>
<dbReference type="RefSeq" id="WP_134485019.1">
    <property type="nucleotide sequence ID" value="NZ_LR216287.1"/>
</dbReference>
<gene>
    <name evidence="3" type="ORF">NFRAN_2649</name>
</gene>